<dbReference type="PANTHER" id="PTHR46072:SF4">
    <property type="entry name" value="AMIDASE C550.07-RELATED"/>
    <property type="match status" value="1"/>
</dbReference>
<dbReference type="EMBL" id="CAJOAX010000635">
    <property type="protein sequence ID" value="CAF3627260.1"/>
    <property type="molecule type" value="Genomic_DNA"/>
</dbReference>
<accession>A0A818PLD2</accession>
<dbReference type="AlphaFoldDB" id="A0A818PLD2"/>
<feature type="non-terminal residue" evidence="1">
    <location>
        <position position="102"/>
    </location>
</feature>
<sequence length="102" mass="10927">MAASSIQQVLEIRDASIPKDSLLGNALPGSSLLDVSNIPRQCGLLSNDEINITENYTATQLVTLMALGQLTAEQVLRAYLKRAGIAHQLTNCATEFLGEEAI</sequence>
<evidence type="ECO:0000313" key="2">
    <source>
        <dbReference type="Proteomes" id="UP000663823"/>
    </source>
</evidence>
<protein>
    <submittedName>
        <fullName evidence="1">Uncharacterized protein</fullName>
    </submittedName>
</protein>
<dbReference type="SUPFAM" id="SSF75304">
    <property type="entry name" value="Amidase signature (AS) enzymes"/>
    <property type="match status" value="1"/>
</dbReference>
<proteinExistence type="predicted"/>
<comment type="caution">
    <text evidence="1">The sequence shown here is derived from an EMBL/GenBank/DDBJ whole genome shotgun (WGS) entry which is preliminary data.</text>
</comment>
<organism evidence="1 2">
    <name type="scientific">Rotaria sordida</name>
    <dbReference type="NCBI Taxonomy" id="392033"/>
    <lineage>
        <taxon>Eukaryota</taxon>
        <taxon>Metazoa</taxon>
        <taxon>Spiralia</taxon>
        <taxon>Gnathifera</taxon>
        <taxon>Rotifera</taxon>
        <taxon>Eurotatoria</taxon>
        <taxon>Bdelloidea</taxon>
        <taxon>Philodinida</taxon>
        <taxon>Philodinidae</taxon>
        <taxon>Rotaria</taxon>
    </lineage>
</organism>
<dbReference type="Proteomes" id="UP000663823">
    <property type="component" value="Unassembled WGS sequence"/>
</dbReference>
<evidence type="ECO:0000313" key="1">
    <source>
        <dbReference type="EMBL" id="CAF3627260.1"/>
    </source>
</evidence>
<reference evidence="1" key="1">
    <citation type="submission" date="2021-02" db="EMBL/GenBank/DDBJ databases">
        <authorList>
            <person name="Nowell W R."/>
        </authorList>
    </citation>
    <scope>NUCLEOTIDE SEQUENCE</scope>
</reference>
<dbReference type="Gene3D" id="3.90.1300.10">
    <property type="entry name" value="Amidase signature (AS) domain"/>
    <property type="match status" value="1"/>
</dbReference>
<gene>
    <name evidence="1" type="ORF">OTI717_LOCUS8123</name>
</gene>
<name>A0A818PLD2_9BILA</name>
<dbReference type="PANTHER" id="PTHR46072">
    <property type="entry name" value="AMIDASE-RELATED-RELATED"/>
    <property type="match status" value="1"/>
</dbReference>
<dbReference type="InterPro" id="IPR036928">
    <property type="entry name" value="AS_sf"/>
</dbReference>